<dbReference type="GeneID" id="27685340"/>
<dbReference type="RefSeq" id="XP_016612301.1">
    <property type="nucleotide sequence ID" value="XM_016750012.1"/>
</dbReference>
<evidence type="ECO:0000313" key="1">
    <source>
        <dbReference type="EMBL" id="KND04262.1"/>
    </source>
</evidence>
<keyword evidence="2" id="KW-1185">Reference proteome</keyword>
<dbReference type="OrthoDB" id="2104446at2759"/>
<dbReference type="InParanoid" id="A0A0L0HT44"/>
<dbReference type="Gene3D" id="2.60.40.640">
    <property type="match status" value="1"/>
</dbReference>
<gene>
    <name evidence="1" type="ORF">SPPG_01690</name>
</gene>
<organism evidence="1 2">
    <name type="scientific">Spizellomyces punctatus (strain DAOM BR117)</name>
    <dbReference type="NCBI Taxonomy" id="645134"/>
    <lineage>
        <taxon>Eukaryota</taxon>
        <taxon>Fungi</taxon>
        <taxon>Fungi incertae sedis</taxon>
        <taxon>Chytridiomycota</taxon>
        <taxon>Chytridiomycota incertae sedis</taxon>
        <taxon>Chytridiomycetes</taxon>
        <taxon>Spizellomycetales</taxon>
        <taxon>Spizellomycetaceae</taxon>
        <taxon>Spizellomyces</taxon>
    </lineage>
</organism>
<protein>
    <recommendedName>
        <fullName evidence="3">Arrestin-like N-terminal domain-containing protein</fullName>
    </recommendedName>
</protein>
<name>A0A0L0HT44_SPIPD</name>
<evidence type="ECO:0008006" key="3">
    <source>
        <dbReference type="Google" id="ProtNLM"/>
    </source>
</evidence>
<proteinExistence type="predicted"/>
<dbReference type="InterPro" id="IPR014752">
    <property type="entry name" value="Arrestin-like_C"/>
</dbReference>
<accession>A0A0L0HT44</accession>
<reference evidence="1 2" key="1">
    <citation type="submission" date="2009-08" db="EMBL/GenBank/DDBJ databases">
        <title>The Genome Sequence of Spizellomyces punctatus strain DAOM BR117.</title>
        <authorList>
            <consortium name="The Broad Institute Genome Sequencing Platform"/>
            <person name="Russ C."/>
            <person name="Cuomo C."/>
            <person name="Shea T."/>
            <person name="Young S.K."/>
            <person name="Zeng Q."/>
            <person name="Koehrsen M."/>
            <person name="Haas B."/>
            <person name="Borodovsky M."/>
            <person name="Guigo R."/>
            <person name="Alvarado L."/>
            <person name="Berlin A."/>
            <person name="Bochicchio J."/>
            <person name="Borenstein D."/>
            <person name="Chapman S."/>
            <person name="Chen Z."/>
            <person name="Engels R."/>
            <person name="Freedman E."/>
            <person name="Gellesch M."/>
            <person name="Goldberg J."/>
            <person name="Griggs A."/>
            <person name="Gujja S."/>
            <person name="Heiman D."/>
            <person name="Hepburn T."/>
            <person name="Howarth C."/>
            <person name="Jen D."/>
            <person name="Larson L."/>
            <person name="Lewis B."/>
            <person name="Mehta T."/>
            <person name="Park D."/>
            <person name="Pearson M."/>
            <person name="Roberts A."/>
            <person name="Saif S."/>
            <person name="Shenoy N."/>
            <person name="Sisk P."/>
            <person name="Stolte C."/>
            <person name="Sykes S."/>
            <person name="Thomson T."/>
            <person name="Walk T."/>
            <person name="White J."/>
            <person name="Yandava C."/>
            <person name="Burger G."/>
            <person name="Gray M.W."/>
            <person name="Holland P.W.H."/>
            <person name="King N."/>
            <person name="Lang F.B.F."/>
            <person name="Roger A.J."/>
            <person name="Ruiz-Trillo I."/>
            <person name="Lander E."/>
            <person name="Nusbaum C."/>
        </authorList>
    </citation>
    <scope>NUCLEOTIDE SEQUENCE [LARGE SCALE GENOMIC DNA]</scope>
    <source>
        <strain evidence="1 2">DAOM BR117</strain>
    </source>
</reference>
<evidence type="ECO:0000313" key="2">
    <source>
        <dbReference type="Proteomes" id="UP000053201"/>
    </source>
</evidence>
<dbReference type="AlphaFoldDB" id="A0A0L0HT44"/>
<dbReference type="EMBL" id="KQ257451">
    <property type="protein sequence ID" value="KND04262.1"/>
    <property type="molecule type" value="Genomic_DNA"/>
</dbReference>
<dbReference type="Proteomes" id="UP000053201">
    <property type="component" value="Unassembled WGS sequence"/>
</dbReference>
<dbReference type="VEuPathDB" id="FungiDB:SPPG_01690"/>
<sequence>MTCVLGSHITEVLPSYSSFGTRHTGYQQSAAPPPYTRNADQPAKTKKLVNVFSITLDSPSIHLRGVQAPIQETDTFQRSPARLSGRVRYDGSIPFRRLQGISLRVRGVERTYTSKNHVYGHRMILDGRSWLWIPSQDDKEGADREFGFYVSIPDNCPATCMTEDGSIRYFVDATLVLNNGGYKAVERREFIIHRAPTKLEMELLSPVWDSKQHNIGIRYTGPRLLFLNPYTSKCPTLHFTVHFTNAHRIRRLTTSLIEETIQKGFKPTLNPFTGPSPVEWTQSRVVGETELPVPEEGFGARGALEVEGVAQEVHGALVGVRHWVLVRMVLDGGEEVEETVPVWVVPGF</sequence>